<dbReference type="GO" id="GO:0031491">
    <property type="term" value="F:nucleosome binding"/>
    <property type="evidence" value="ECO:0007669"/>
    <property type="project" value="TreeGrafter"/>
</dbReference>
<evidence type="ECO:0000256" key="1">
    <source>
        <dbReference type="ARBA" id="ARBA00004123"/>
    </source>
</evidence>
<protein>
    <recommendedName>
        <fullName evidence="6">Calcineurin-binding protein cabin-1</fullName>
    </recommendedName>
</protein>
<proteinExistence type="predicted"/>
<keyword evidence="2" id="KW-0539">Nucleus</keyword>
<name>A0A9Q1KN35_9CARY</name>
<dbReference type="SUPFAM" id="SSF48452">
    <property type="entry name" value="TPR-like"/>
    <property type="match status" value="1"/>
</dbReference>
<comment type="caution">
    <text evidence="4">The sequence shown here is derived from an EMBL/GenBank/DDBJ whole genome shotgun (WGS) entry which is preliminary data.</text>
</comment>
<feature type="compositionally biased region" description="Polar residues" evidence="3">
    <location>
        <begin position="1741"/>
        <end position="1752"/>
    </location>
</feature>
<gene>
    <name evidence="4" type="ORF">Cgig2_027920</name>
</gene>
<dbReference type="GO" id="GO:0006325">
    <property type="term" value="P:chromatin organization"/>
    <property type="evidence" value="ECO:0007669"/>
    <property type="project" value="InterPro"/>
</dbReference>
<dbReference type="GO" id="GO:0005634">
    <property type="term" value="C:nucleus"/>
    <property type="evidence" value="ECO:0007669"/>
    <property type="project" value="UniProtKB-SubCell"/>
</dbReference>
<evidence type="ECO:0000256" key="2">
    <source>
        <dbReference type="ARBA" id="ARBA00023242"/>
    </source>
</evidence>
<keyword evidence="5" id="KW-1185">Reference proteome</keyword>
<evidence type="ECO:0000313" key="5">
    <source>
        <dbReference type="Proteomes" id="UP001153076"/>
    </source>
</evidence>
<evidence type="ECO:0000313" key="4">
    <source>
        <dbReference type="EMBL" id="KAJ8445839.1"/>
    </source>
</evidence>
<evidence type="ECO:0000256" key="3">
    <source>
        <dbReference type="SAM" id="MobiDB-lite"/>
    </source>
</evidence>
<organism evidence="4 5">
    <name type="scientific">Carnegiea gigantea</name>
    <dbReference type="NCBI Taxonomy" id="171969"/>
    <lineage>
        <taxon>Eukaryota</taxon>
        <taxon>Viridiplantae</taxon>
        <taxon>Streptophyta</taxon>
        <taxon>Embryophyta</taxon>
        <taxon>Tracheophyta</taxon>
        <taxon>Spermatophyta</taxon>
        <taxon>Magnoliopsida</taxon>
        <taxon>eudicotyledons</taxon>
        <taxon>Gunneridae</taxon>
        <taxon>Pentapetalae</taxon>
        <taxon>Caryophyllales</taxon>
        <taxon>Cactineae</taxon>
        <taxon>Cactaceae</taxon>
        <taxon>Cactoideae</taxon>
        <taxon>Echinocereeae</taxon>
        <taxon>Carnegiea</taxon>
    </lineage>
</organism>
<dbReference type="PANTHER" id="PTHR15502:SF7">
    <property type="entry name" value="CALCINEURIN-BINDING PROTEIN CABIN-1"/>
    <property type="match status" value="1"/>
</dbReference>
<dbReference type="InterPro" id="IPR011990">
    <property type="entry name" value="TPR-like_helical_dom_sf"/>
</dbReference>
<dbReference type="Gene3D" id="1.25.40.10">
    <property type="entry name" value="Tetratricopeptide repeat domain"/>
    <property type="match status" value="1"/>
</dbReference>
<dbReference type="OrthoDB" id="77564at2759"/>
<reference evidence="4" key="1">
    <citation type="submission" date="2022-04" db="EMBL/GenBank/DDBJ databases">
        <title>Carnegiea gigantea Genome sequencing and assembly v2.</title>
        <authorList>
            <person name="Copetti D."/>
            <person name="Sanderson M.J."/>
            <person name="Burquez A."/>
            <person name="Wojciechowski M.F."/>
        </authorList>
    </citation>
    <scope>NUCLEOTIDE SEQUENCE</scope>
    <source>
        <strain evidence="4">SGP5-SGP5p</strain>
        <tissue evidence="4">Aerial part</tissue>
    </source>
</reference>
<comment type="subcellular location">
    <subcellularLocation>
        <location evidence="1">Nucleus</location>
    </subcellularLocation>
</comment>
<dbReference type="Proteomes" id="UP001153076">
    <property type="component" value="Unassembled WGS sequence"/>
</dbReference>
<feature type="region of interest" description="Disordered" evidence="3">
    <location>
        <begin position="277"/>
        <end position="299"/>
    </location>
</feature>
<evidence type="ECO:0008006" key="6">
    <source>
        <dbReference type="Google" id="ProtNLM"/>
    </source>
</evidence>
<feature type="region of interest" description="Disordered" evidence="3">
    <location>
        <begin position="1732"/>
        <end position="1766"/>
    </location>
</feature>
<dbReference type="EMBL" id="JAKOGI010000070">
    <property type="protein sequence ID" value="KAJ8445839.1"/>
    <property type="molecule type" value="Genomic_DNA"/>
</dbReference>
<dbReference type="PANTHER" id="PTHR15502">
    <property type="entry name" value="CALCINEURIN-BINDING PROTEIN CABIN 1-RELATED"/>
    <property type="match status" value="1"/>
</dbReference>
<sequence length="1803" mass="202041">MPCCVSLEFHLTQTYHEGLLKLQNKEYEKARELLEAVIKDPLMSTDQADSTGDNHLLQLRFLALKNLATVFLDQGSDHYESALHCYLQAVEIDTKDSVVWNQLGNCMEKLLEVLIAIGDEVACLSVAELILRHWPSHARAWHVKRTIEESEPIPFAPRGIDKLEPKHVRLKFVDKRKASDSNLDTDIASKRLNQTIELQLAEPSWTALADAILRILIPFGGSGSEKEGEKHNFSGDTRIAICLPFGSENSERFTSISGENMARGEFNTRDESISIKKEAHYSDEQMHERRSSRLESLRSHKSGKEDIEFSGIKDVAKVVIRFLQPFIMSGQPHQDFDYSSGCSSDNEQKDVEDFVMQTSKNFGAYHLGHLLLEEVAKRGLLYRDSFVKFLELEKLTRLWGCDRTPECSLFLAELYYDLGSLSSNSSMMSDFMSEASYHLSKIIESVASDFPLNLDTNWTKSCLAIGESSQDGTKVSAECPKSLKQSSGASMLTEKSSFWVRFFWLSGLVSLWEGNRARAHEEFSVSLSLLENNRNLNDIPGSIHLPHCKVNKELTTEKILHEINLLEVQFLLKNTIAEMLEKEMYLECIDLLAPLLLSTKGVHVDISPIVDKDKGATTGELSALDIIIKACEKAKPLNIDVYLNCHRRKLQILMVAAGMEDFVVSSELFGEKSVQEVISASAAESKDSSAEYCFNSIAEHVKAISKCASLLKNLINRDDDLVDLILAIHDLLAEYGLCCVGEDGEGVDGTFLKIAIKHLLTLDMRLKSNNHYLSKEAGESVSSAIGGVISESSEKTAPDNGSSVANELGKDKESCGDHDADVSVSKFNNNEEPSEQVTLVGSKIAEDEIEELESAIDNALNQCFFCLYGLNLRSDSTYEDDLVIHRNTSQADYQSKEQCADVFKYILPYAKDSTKTRLLKLRRVLRAIRKHFPQPPDDVLVGNPIDKYLDDPNVCEDKLSEDCEPYMEVYSNLYYLLAQSEETSATDKWPGFVLTKEGEDFVEQSANLSKYDLLFNPLRFESWRRLANIYDEEVDLLLNDGSKNINVTGWRKNASLPQRVETSRRRSRRCLLMSLALAKTSEEQSEIHELLALVYYDGIQSVVPFYDQRSVAPTKDALWMMFCKNSKKHFEKAFAHRQDWSHAFYLGKLCEKLGCSPELYFSYYDKAIDLNPSAVDAIYRMHASRLKLLYTSQRKNVEVLKVAIRANIFLVAAAYSFNQATKDKIMNILGRIKGPDLAEGDRTTSTLVGLDCQNQEESHQLDDAWHLLYNDCLSALQICVEGDLKHFHKARYMLARGLYKKGGTGDLEKAKDEISFCFKSSRSFFTINMWEIDSTTKKGRRRAAGVGGTKKALEVNLPESSRKFITCIRKYLLFYLKLLEETGDVCTLDRAYVFIRVDRRFSLCLEDLVPVALGRYLKTLISSMLLAPHASASATRSSPEQLLEKMFTLFMEQGSLWSDMCSLPEIKCPELTESTLYGYLHQYLYALERDVKLEILEGINEKIRKRCKNPKLSNGSSTGVFKHASVAWCRSLIISLVLITPLHSGACVQAAAEMDNYQLLCVDLQTNEFWNSLFGDATHLASLETKWTSLLSQVKHVIIKKTSEENLDTANSLLRSAYSFYRDSSSIVLTSGINLFWVPARSITKGQYQPGTDGIEIVDMSVPRKLLMWAYTLLHGRCSNISAVVKYCEENVKVKSKKAVVGLSSSSVTCASTAPAGQLVVAGGGKDGMTTSHSGCEAGAASSTNAQSSALRETSVDPGTNAGPSNIESQRILSTAQQLHHCNNNTVAERTFDLNDDADPEKF</sequence>
<dbReference type="InterPro" id="IPR033053">
    <property type="entry name" value="Hir3/CABIN1"/>
</dbReference>
<feature type="compositionally biased region" description="Basic and acidic residues" evidence="3">
    <location>
        <begin position="808"/>
        <end position="821"/>
    </location>
</feature>
<accession>A0A9Q1KN35</accession>
<feature type="region of interest" description="Disordered" evidence="3">
    <location>
        <begin position="791"/>
        <end position="826"/>
    </location>
</feature>